<sequence>MMYTDKKIEDESDSDWDDMTTQPIVEPSTNSERSKLTKLSYIEDNSNHSNDKVDQIQPAQPSVNLQSVQSVRQESKVQQMQVGVPLGISRTLPKPSHSIPTPPISNNPRQGRRRKERSMDPPYEFRTLTDESDKYSLTKAVSAPLKSNKQYHTDQVAYKSRSYVTKRNSWDEVSEIPEDNSPTLIDRTVETVTTPQDTITVRLSGVTAQSIENNITSPLKYDIFPQHTIMKNITRSPAHDADTFTLPETSNPQLNPDTERMNLYVQRNGNIPEIIATRSLSPAVQLSPRDTPHGIHFNSTKINDGIYIFEEMSRDHVEYERDLQEVYMMNFAVRFERKIQRFWQEAFGCLRLCTSFFTFFFLECLRFFLRHLFQKLCIGLLIIFADHVWKPLLQCCYNGCIMPGCVLCANTSSSFMQVLKPILGCVYSLLREMGKCCRSVRLCESVYPGSMHKEYTRVNAHDI</sequence>
<dbReference type="AlphaFoldDB" id="A0AAV7KIY9"/>
<dbReference type="EMBL" id="JAKMXF010000022">
    <property type="protein sequence ID" value="KAI6661139.1"/>
    <property type="molecule type" value="Genomic_DNA"/>
</dbReference>
<accession>A0AAV7KIY9</accession>
<proteinExistence type="predicted"/>
<reference evidence="2 3" key="1">
    <citation type="journal article" date="2023" name="BMC Biol.">
        <title>The compact genome of the sponge Oopsacas minuta (Hexactinellida) is lacking key metazoan core genes.</title>
        <authorList>
            <person name="Santini S."/>
            <person name="Schenkelaars Q."/>
            <person name="Jourda C."/>
            <person name="Duchesne M."/>
            <person name="Belahbib H."/>
            <person name="Rocher C."/>
            <person name="Selva M."/>
            <person name="Riesgo A."/>
            <person name="Vervoort M."/>
            <person name="Leys S.P."/>
            <person name="Kodjabachian L."/>
            <person name="Le Bivic A."/>
            <person name="Borchiellini C."/>
            <person name="Claverie J.M."/>
            <person name="Renard E."/>
        </authorList>
    </citation>
    <scope>NUCLEOTIDE SEQUENCE [LARGE SCALE GENOMIC DNA]</scope>
    <source>
        <strain evidence="2">SPO-2</strain>
    </source>
</reference>
<evidence type="ECO:0000313" key="3">
    <source>
        <dbReference type="Proteomes" id="UP001165289"/>
    </source>
</evidence>
<name>A0AAV7KIY9_9METZ</name>
<dbReference type="Proteomes" id="UP001165289">
    <property type="component" value="Unassembled WGS sequence"/>
</dbReference>
<feature type="region of interest" description="Disordered" evidence="1">
    <location>
        <begin position="88"/>
        <end position="130"/>
    </location>
</feature>
<feature type="compositionally biased region" description="Basic and acidic residues" evidence="1">
    <location>
        <begin position="45"/>
        <end position="54"/>
    </location>
</feature>
<keyword evidence="3" id="KW-1185">Reference proteome</keyword>
<gene>
    <name evidence="2" type="ORF">LOD99_13861</name>
</gene>
<protein>
    <submittedName>
        <fullName evidence="2">Uncharacterized protein</fullName>
    </submittedName>
</protein>
<feature type="compositionally biased region" description="Polar residues" evidence="1">
    <location>
        <begin position="19"/>
        <end position="31"/>
    </location>
</feature>
<comment type="caution">
    <text evidence="2">The sequence shown here is derived from an EMBL/GenBank/DDBJ whole genome shotgun (WGS) entry which is preliminary data.</text>
</comment>
<evidence type="ECO:0000256" key="1">
    <source>
        <dbReference type="SAM" id="MobiDB-lite"/>
    </source>
</evidence>
<evidence type="ECO:0000313" key="2">
    <source>
        <dbReference type="EMBL" id="KAI6661139.1"/>
    </source>
</evidence>
<feature type="region of interest" description="Disordered" evidence="1">
    <location>
        <begin position="1"/>
        <end position="54"/>
    </location>
</feature>
<organism evidence="2 3">
    <name type="scientific">Oopsacas minuta</name>
    <dbReference type="NCBI Taxonomy" id="111878"/>
    <lineage>
        <taxon>Eukaryota</taxon>
        <taxon>Metazoa</taxon>
        <taxon>Porifera</taxon>
        <taxon>Hexactinellida</taxon>
        <taxon>Hexasterophora</taxon>
        <taxon>Lyssacinosida</taxon>
        <taxon>Leucopsacidae</taxon>
        <taxon>Oopsacas</taxon>
    </lineage>
</organism>